<reference evidence="2 3" key="1">
    <citation type="submission" date="2019-08" db="EMBL/GenBank/DDBJ databases">
        <title>Prosopis cineraria nodule microbiome.</title>
        <authorList>
            <person name="Ali R."/>
            <person name="Chaluvadi S.R."/>
            <person name="Wang X."/>
        </authorList>
    </citation>
    <scope>NUCLEOTIDE SEQUENCE [LARGE SCALE GENOMIC DNA]</scope>
    <source>
        <strain evidence="2 3">BG7</strain>
    </source>
</reference>
<name>A0A5Q0C389_9HYPH</name>
<dbReference type="KEGG" id="rgr:FZ934_04270"/>
<dbReference type="InterPro" id="IPR027417">
    <property type="entry name" value="P-loop_NTPase"/>
</dbReference>
<evidence type="ECO:0000313" key="3">
    <source>
        <dbReference type="Proteomes" id="UP000326881"/>
    </source>
</evidence>
<dbReference type="GO" id="GO:0005524">
    <property type="term" value="F:ATP binding"/>
    <property type="evidence" value="ECO:0007669"/>
    <property type="project" value="UniProtKB-KW"/>
</dbReference>
<dbReference type="SMART" id="SM00382">
    <property type="entry name" value="AAA"/>
    <property type="match status" value="1"/>
</dbReference>
<dbReference type="PANTHER" id="PTHR43581:SF4">
    <property type="entry name" value="ATP_GTP PHOSPHATASE"/>
    <property type="match status" value="1"/>
</dbReference>
<dbReference type="Proteomes" id="UP000326881">
    <property type="component" value="Chromosome"/>
</dbReference>
<evidence type="ECO:0000313" key="2">
    <source>
        <dbReference type="EMBL" id="QFY59715.1"/>
    </source>
</evidence>
<feature type="domain" description="AAA+ ATPase" evidence="1">
    <location>
        <begin position="11"/>
        <end position="285"/>
    </location>
</feature>
<sequence length="375" mass="42515">MDIDRLKRISEHASVFLVGPNGAGKSRTLKALCQHYAKGSGASIAISNTPFARLPDRIAGADYAHLRVNQSTTYQMFSRLLWDALRDASFSLISMREVLEYTGYEPILRVQITPQFRSRSSSSPYRRISNEAFRIARGVERLYGTHDINFSDVHTFLARLEDIARAPILQREINNVLRSEQRPPIKITFGLIKEGGELAVPLEDASSGELTLITSAMFILSRRDKLARVFVDEPENSLHPHWQVKFFEFITNLLRREDIKFFVATHSAVLANGALSGDVAVRLIKCEGHTYREIDVERGGADESIERILWEAFETVTPVNNYLSESLSDLAWRVRDGTLSKEAARQRLEAFARQSFSNKQLDFIKACDKLIMSFD</sequence>
<keyword evidence="2" id="KW-0067">ATP-binding</keyword>
<dbReference type="GO" id="GO:0016887">
    <property type="term" value="F:ATP hydrolysis activity"/>
    <property type="evidence" value="ECO:0007669"/>
    <property type="project" value="InterPro"/>
</dbReference>
<gene>
    <name evidence="2" type="ORF">FZ934_04270</name>
</gene>
<proteinExistence type="predicted"/>
<dbReference type="Gene3D" id="3.40.50.300">
    <property type="entry name" value="P-loop containing nucleotide triphosphate hydrolases"/>
    <property type="match status" value="1"/>
</dbReference>
<dbReference type="InterPro" id="IPR003959">
    <property type="entry name" value="ATPase_AAA_core"/>
</dbReference>
<dbReference type="OrthoDB" id="9789856at2"/>
<dbReference type="SUPFAM" id="SSF52540">
    <property type="entry name" value="P-loop containing nucleoside triphosphate hydrolases"/>
    <property type="match status" value="1"/>
</dbReference>
<dbReference type="EMBL" id="CP043498">
    <property type="protein sequence ID" value="QFY59715.1"/>
    <property type="molecule type" value="Genomic_DNA"/>
</dbReference>
<dbReference type="RefSeq" id="WP_153270059.1">
    <property type="nucleotide sequence ID" value="NZ_CP043498.1"/>
</dbReference>
<dbReference type="InterPro" id="IPR003593">
    <property type="entry name" value="AAA+_ATPase"/>
</dbReference>
<dbReference type="AlphaFoldDB" id="A0A5Q0C389"/>
<protein>
    <submittedName>
        <fullName evidence="2">ATP-binding protein</fullName>
    </submittedName>
</protein>
<accession>A0A5Q0C389</accession>
<dbReference type="InterPro" id="IPR051396">
    <property type="entry name" value="Bact_Antivir_Def_Nuclease"/>
</dbReference>
<keyword evidence="3" id="KW-1185">Reference proteome</keyword>
<dbReference type="PANTHER" id="PTHR43581">
    <property type="entry name" value="ATP/GTP PHOSPHATASE"/>
    <property type="match status" value="1"/>
</dbReference>
<keyword evidence="2" id="KW-0547">Nucleotide-binding</keyword>
<dbReference type="Pfam" id="PF13304">
    <property type="entry name" value="AAA_21"/>
    <property type="match status" value="1"/>
</dbReference>
<organism evidence="2 3">
    <name type="scientific">Rhizobium grahamii</name>
    <dbReference type="NCBI Taxonomy" id="1120045"/>
    <lineage>
        <taxon>Bacteria</taxon>
        <taxon>Pseudomonadati</taxon>
        <taxon>Pseudomonadota</taxon>
        <taxon>Alphaproteobacteria</taxon>
        <taxon>Hyphomicrobiales</taxon>
        <taxon>Rhizobiaceae</taxon>
        <taxon>Rhizobium/Agrobacterium group</taxon>
        <taxon>Rhizobium</taxon>
    </lineage>
</organism>
<evidence type="ECO:0000259" key="1">
    <source>
        <dbReference type="SMART" id="SM00382"/>
    </source>
</evidence>